<evidence type="ECO:0000313" key="2">
    <source>
        <dbReference type="EMBL" id="KAL2870825.1"/>
    </source>
</evidence>
<dbReference type="EMBL" id="JBFXLQ010000005">
    <property type="protein sequence ID" value="KAL2870825.1"/>
    <property type="molecule type" value="Genomic_DNA"/>
</dbReference>
<dbReference type="GeneID" id="98143367"/>
<sequence length="55" mass="5901">MGSDYHSFDLTSPTSRALPEPLTSRTSLEHSAEASIVSQPMICPSQGRGLRSPRG</sequence>
<keyword evidence="3" id="KW-1185">Reference proteome</keyword>
<comment type="caution">
    <text evidence="2">The sequence shown here is derived from an EMBL/GenBank/DDBJ whole genome shotgun (WGS) entry which is preliminary data.</text>
</comment>
<gene>
    <name evidence="2" type="ORF">BJX67DRAFT_344723</name>
</gene>
<evidence type="ECO:0000256" key="1">
    <source>
        <dbReference type="SAM" id="MobiDB-lite"/>
    </source>
</evidence>
<name>A0ABR4M266_9EURO</name>
<proteinExistence type="predicted"/>
<feature type="region of interest" description="Disordered" evidence="1">
    <location>
        <begin position="1"/>
        <end position="55"/>
    </location>
</feature>
<organism evidence="2 3">
    <name type="scientific">Aspergillus lucknowensis</name>
    <dbReference type="NCBI Taxonomy" id="176173"/>
    <lineage>
        <taxon>Eukaryota</taxon>
        <taxon>Fungi</taxon>
        <taxon>Dikarya</taxon>
        <taxon>Ascomycota</taxon>
        <taxon>Pezizomycotina</taxon>
        <taxon>Eurotiomycetes</taxon>
        <taxon>Eurotiomycetidae</taxon>
        <taxon>Eurotiales</taxon>
        <taxon>Aspergillaceae</taxon>
        <taxon>Aspergillus</taxon>
        <taxon>Aspergillus subgen. Nidulantes</taxon>
    </lineage>
</organism>
<protein>
    <submittedName>
        <fullName evidence="2">Uncharacterized protein</fullName>
    </submittedName>
</protein>
<evidence type="ECO:0000313" key="3">
    <source>
        <dbReference type="Proteomes" id="UP001610432"/>
    </source>
</evidence>
<dbReference type="RefSeq" id="XP_070889804.1">
    <property type="nucleotide sequence ID" value="XM_071028295.1"/>
</dbReference>
<accession>A0ABR4M266</accession>
<dbReference type="Proteomes" id="UP001610432">
    <property type="component" value="Unassembled WGS sequence"/>
</dbReference>
<reference evidence="2 3" key="1">
    <citation type="submission" date="2024-07" db="EMBL/GenBank/DDBJ databases">
        <title>Section-level genome sequencing and comparative genomics of Aspergillus sections Usti and Cavernicolus.</title>
        <authorList>
            <consortium name="Lawrence Berkeley National Laboratory"/>
            <person name="Nybo J.L."/>
            <person name="Vesth T.C."/>
            <person name="Theobald S."/>
            <person name="Frisvad J.C."/>
            <person name="Larsen T.O."/>
            <person name="Kjaerboelling I."/>
            <person name="Rothschild-Mancinelli K."/>
            <person name="Lyhne E.K."/>
            <person name="Kogle M.E."/>
            <person name="Barry K."/>
            <person name="Clum A."/>
            <person name="Na H."/>
            <person name="Ledsgaard L."/>
            <person name="Lin J."/>
            <person name="Lipzen A."/>
            <person name="Kuo A."/>
            <person name="Riley R."/>
            <person name="Mondo S."/>
            <person name="Labutti K."/>
            <person name="Haridas S."/>
            <person name="Pangalinan J."/>
            <person name="Salamov A.A."/>
            <person name="Simmons B.A."/>
            <person name="Magnuson J.K."/>
            <person name="Chen J."/>
            <person name="Drula E."/>
            <person name="Henrissat B."/>
            <person name="Wiebenga A."/>
            <person name="Lubbers R.J."/>
            <person name="Gomes A.C."/>
            <person name="Macurrencykelacurrency M.R."/>
            <person name="Stajich J."/>
            <person name="Grigoriev I.V."/>
            <person name="Mortensen U.H."/>
            <person name="De Vries R.P."/>
            <person name="Baker S.E."/>
            <person name="Andersen M.R."/>
        </authorList>
    </citation>
    <scope>NUCLEOTIDE SEQUENCE [LARGE SCALE GENOMIC DNA]</scope>
    <source>
        <strain evidence="2 3">CBS 449.75</strain>
    </source>
</reference>